<evidence type="ECO:0000313" key="9">
    <source>
        <dbReference type="Proteomes" id="UP001162889"/>
    </source>
</evidence>
<evidence type="ECO:0000256" key="1">
    <source>
        <dbReference type="ARBA" id="ARBA00004651"/>
    </source>
</evidence>
<gene>
    <name evidence="8" type="ORF">L1274_003587</name>
</gene>
<evidence type="ECO:0000256" key="4">
    <source>
        <dbReference type="ARBA" id="ARBA00022989"/>
    </source>
</evidence>
<keyword evidence="5 6" id="KW-0472">Membrane</keyword>
<evidence type="ECO:0000256" key="5">
    <source>
        <dbReference type="ARBA" id="ARBA00023136"/>
    </source>
</evidence>
<dbReference type="PANTHER" id="PTHR32322:SF18">
    <property type="entry name" value="S-ADENOSYLMETHIONINE_S-ADENOSYLHOMOCYSTEINE TRANSPORTER"/>
    <property type="match status" value="1"/>
</dbReference>
<dbReference type="EMBL" id="JALJZU010000007">
    <property type="protein sequence ID" value="MCP2009855.1"/>
    <property type="molecule type" value="Genomic_DNA"/>
</dbReference>
<evidence type="ECO:0000256" key="3">
    <source>
        <dbReference type="ARBA" id="ARBA00022692"/>
    </source>
</evidence>
<feature type="transmembrane region" description="Helical" evidence="6">
    <location>
        <begin position="228"/>
        <end position="246"/>
    </location>
</feature>
<feature type="domain" description="EamA" evidence="7">
    <location>
        <begin position="7"/>
        <end position="145"/>
    </location>
</feature>
<keyword evidence="3 6" id="KW-0812">Transmembrane</keyword>
<keyword evidence="2" id="KW-1003">Cell membrane</keyword>
<feature type="transmembrane region" description="Helical" evidence="6">
    <location>
        <begin position="43"/>
        <end position="63"/>
    </location>
</feature>
<comment type="subcellular location">
    <subcellularLocation>
        <location evidence="1">Cell membrane</location>
        <topology evidence="1">Multi-pass membrane protein</topology>
    </subcellularLocation>
</comment>
<sequence>MRKEYLKGMALCLTAALAWGVSFPVMGQALLRMDPFNFTALRYGAAAAIMLAILFYKEGGAALKLRGERYVLAWALGSCGFCGYGFFIFHGQQLAGQSGALSASAMIATTPMLTLVLNWAIRGKRPSAVAFGCIGLSFYGVLLVVSGGAPGSLLHQGVASDSAAFLLLGAASWALYTLGASFFPGWSGYRYSAITTGLGLTTILLADFSLQALGYIPRPALAELPALLPYLAYMVLVAGVLAVLCWNLGNKIITPTNGVLFLDVVPLTAFAVEALAGTPIAAGQLLGAACTGAALVLNNLYQRRPLAVSASLPSSRPG</sequence>
<keyword evidence="9" id="KW-1185">Reference proteome</keyword>
<dbReference type="Pfam" id="PF00892">
    <property type="entry name" value="EamA"/>
    <property type="match status" value="1"/>
</dbReference>
<dbReference type="InterPro" id="IPR037185">
    <property type="entry name" value="EmrE-like"/>
</dbReference>
<evidence type="ECO:0000313" key="8">
    <source>
        <dbReference type="EMBL" id="MCP2009855.1"/>
    </source>
</evidence>
<feature type="transmembrane region" description="Helical" evidence="6">
    <location>
        <begin position="128"/>
        <end position="151"/>
    </location>
</feature>
<accession>A0ABT1GLK2</accession>
<evidence type="ECO:0000256" key="6">
    <source>
        <dbReference type="SAM" id="Phobius"/>
    </source>
</evidence>
<evidence type="ECO:0000256" key="2">
    <source>
        <dbReference type="ARBA" id="ARBA00022475"/>
    </source>
</evidence>
<proteinExistence type="predicted"/>
<dbReference type="InterPro" id="IPR050638">
    <property type="entry name" value="AA-Vitamin_Transporters"/>
</dbReference>
<protein>
    <submittedName>
        <fullName evidence="8">Drug/metabolite transporter (DMT)-like permease</fullName>
    </submittedName>
</protein>
<comment type="caution">
    <text evidence="8">The sequence shown here is derived from an EMBL/GenBank/DDBJ whole genome shotgun (WGS) entry which is preliminary data.</text>
</comment>
<feature type="transmembrane region" description="Helical" evidence="6">
    <location>
        <begin position="195"/>
        <end position="216"/>
    </location>
</feature>
<reference evidence="8" key="1">
    <citation type="submission" date="2022-03" db="EMBL/GenBank/DDBJ databases">
        <title>Genome Encyclopedia of Bacteria and Archaea VI: Functional Genomics of Type Strains.</title>
        <authorList>
            <person name="Whitman W."/>
        </authorList>
    </citation>
    <scope>NUCLEOTIDE SEQUENCE</scope>
    <source>
        <strain evidence="8">HSC-15S17</strain>
    </source>
</reference>
<name>A0ABT1GLK2_9BURK</name>
<feature type="transmembrane region" description="Helical" evidence="6">
    <location>
        <begin position="163"/>
        <end position="183"/>
    </location>
</feature>
<evidence type="ECO:0000259" key="7">
    <source>
        <dbReference type="Pfam" id="PF00892"/>
    </source>
</evidence>
<dbReference type="SUPFAM" id="SSF103481">
    <property type="entry name" value="Multidrug resistance efflux transporter EmrE"/>
    <property type="match status" value="1"/>
</dbReference>
<keyword evidence="4 6" id="KW-1133">Transmembrane helix</keyword>
<dbReference type="Proteomes" id="UP001162889">
    <property type="component" value="Unassembled WGS sequence"/>
</dbReference>
<dbReference type="PANTHER" id="PTHR32322">
    <property type="entry name" value="INNER MEMBRANE TRANSPORTER"/>
    <property type="match status" value="1"/>
</dbReference>
<dbReference type="RefSeq" id="WP_262311747.1">
    <property type="nucleotide sequence ID" value="NZ_JAHTGR010000019.1"/>
</dbReference>
<feature type="transmembrane region" description="Helical" evidence="6">
    <location>
        <begin position="101"/>
        <end position="121"/>
    </location>
</feature>
<organism evidence="8 9">
    <name type="scientific">Duganella violaceipulchra</name>
    <dbReference type="NCBI Taxonomy" id="2849652"/>
    <lineage>
        <taxon>Bacteria</taxon>
        <taxon>Pseudomonadati</taxon>
        <taxon>Pseudomonadota</taxon>
        <taxon>Betaproteobacteria</taxon>
        <taxon>Burkholderiales</taxon>
        <taxon>Oxalobacteraceae</taxon>
        <taxon>Telluria group</taxon>
        <taxon>Duganella</taxon>
    </lineage>
</organism>
<feature type="transmembrane region" description="Helical" evidence="6">
    <location>
        <begin position="70"/>
        <end position="89"/>
    </location>
</feature>
<dbReference type="InterPro" id="IPR000620">
    <property type="entry name" value="EamA_dom"/>
</dbReference>